<reference evidence="4" key="1">
    <citation type="submission" date="2025-08" db="UniProtKB">
        <authorList>
            <consortium name="RefSeq"/>
        </authorList>
    </citation>
    <scope>IDENTIFICATION</scope>
    <source>
        <tissue evidence="4">Gonads</tissue>
    </source>
</reference>
<dbReference type="SUPFAM" id="SSF53098">
    <property type="entry name" value="Ribonuclease H-like"/>
    <property type="match status" value="1"/>
</dbReference>
<feature type="region of interest" description="Disordered" evidence="2">
    <location>
        <begin position="815"/>
        <end position="858"/>
    </location>
</feature>
<evidence type="ECO:0000256" key="1">
    <source>
        <dbReference type="SAM" id="Coils"/>
    </source>
</evidence>
<dbReference type="KEGG" id="soy:115885760"/>
<evidence type="ECO:0000313" key="3">
    <source>
        <dbReference type="Proteomes" id="UP000504635"/>
    </source>
</evidence>
<dbReference type="InterPro" id="IPR012337">
    <property type="entry name" value="RNaseH-like_sf"/>
</dbReference>
<sequence>MDVVFNLINVKTFFKYSYNERLELKQKGRPLPDLVIEQPSSSKGKSYYTRKFTRDIYSKNNWICGCNRKNALYCFTCLLFGGGDKAWTQVGVTDLEHLTKKMKAHENSRNHLHNYMEFMLLGATDFKAQLNSAYWINEQRHKENVSKNRYVISKVINCIKFCGAFETVLLGHDEGDIPHNPGIVPGIIKVFAEIEATLSEHLKNSSVFNGSFRDIQNDLLQCMLEVCQEELAEEIKSSPFLAIMADETKDVVAKSQMIVIVFRYIRDGEPIERFWNYLIPAQRDARALSDTILAIVDPLIQDSPNKLIAQSYDGAAPMSDQKTGVQALIKEKYPFAHYVHCYAHQLKSIMSKAASTNGQVRMFFEHLQTILDFFNNSSQVAEVLNKIVMRKSLFRLDLNIRTINVVYENRKSLIECTKKIEDRFSNDAISSAAPYIRRTLNDPVFNFWLTFLHRVMLHIETLSNQLEERQIDPNLLGDCIKKFELSIVQIRENIDQIIREALEISDESANIKPIKPHIRVAAISVCHIIIYCAKDRFHFKEHLVVASLFFSENFGKYCGTFPEDKLTCACSCYPSLDKNRLRNELSMIYSRIDCRALNGALPFLKFILKNNLGDTLRETRKLLEIVLTIPMVTSENERCFSTLKQIKTFLSNSISEDRLNIIGLTALSVLSIEKKFITGIGNFNDRVIRKFANTKERRMHLIFNSDDSDQPNSSTHSAGKNDNIEIFNAEDMQKEGMLPLPTDPLAVENAGKNYIFIKTEDNLEPSDTNESSAVTYTDVKVECPDIKEDDPSDDIPYVDTEEYKIFFIDKDISSLNPTSDGTPGKRPGSSQVDLGNCPQKRKRTAVSEGESTKGDKSHELGKCWTTIHRKLLPEQQRIAERAIISILSEACRGKLNQNSVVINGVSIKDL</sequence>
<dbReference type="PANTHER" id="PTHR45749">
    <property type="match status" value="1"/>
</dbReference>
<dbReference type="AlphaFoldDB" id="A0A6J2YBR5"/>
<organism evidence="3 4">
    <name type="scientific">Sitophilus oryzae</name>
    <name type="common">Rice weevil</name>
    <name type="synonym">Curculio oryzae</name>
    <dbReference type="NCBI Taxonomy" id="7048"/>
    <lineage>
        <taxon>Eukaryota</taxon>
        <taxon>Metazoa</taxon>
        <taxon>Ecdysozoa</taxon>
        <taxon>Arthropoda</taxon>
        <taxon>Hexapoda</taxon>
        <taxon>Insecta</taxon>
        <taxon>Pterygota</taxon>
        <taxon>Neoptera</taxon>
        <taxon>Endopterygota</taxon>
        <taxon>Coleoptera</taxon>
        <taxon>Polyphaga</taxon>
        <taxon>Cucujiformia</taxon>
        <taxon>Curculionidae</taxon>
        <taxon>Dryophthorinae</taxon>
        <taxon>Sitophilus</taxon>
    </lineage>
</organism>
<evidence type="ECO:0000256" key="2">
    <source>
        <dbReference type="SAM" id="MobiDB-lite"/>
    </source>
</evidence>
<dbReference type="GeneID" id="115885760"/>
<dbReference type="Proteomes" id="UP000504635">
    <property type="component" value="Unplaced"/>
</dbReference>
<keyword evidence="3" id="KW-1185">Reference proteome</keyword>
<protein>
    <submittedName>
        <fullName evidence="4">Uncharacterized protein LOC115885760</fullName>
    </submittedName>
</protein>
<dbReference type="RefSeq" id="XP_030760634.1">
    <property type="nucleotide sequence ID" value="XM_030904774.1"/>
</dbReference>
<gene>
    <name evidence="4" type="primary">LOC115885760</name>
</gene>
<name>A0A6J2YBR5_SITOR</name>
<accession>A0A6J2YBR5</accession>
<keyword evidence="1" id="KW-0175">Coiled coil</keyword>
<proteinExistence type="predicted"/>
<feature type="region of interest" description="Disordered" evidence="2">
    <location>
        <begin position="702"/>
        <end position="722"/>
    </location>
</feature>
<evidence type="ECO:0000313" key="4">
    <source>
        <dbReference type="RefSeq" id="XP_030760634.1"/>
    </source>
</evidence>
<dbReference type="PANTHER" id="PTHR45749:SF28">
    <property type="entry name" value="ZINC FINGER MYM-TYPE PROTEIN 1-LIKE-RELATED"/>
    <property type="match status" value="1"/>
</dbReference>
<dbReference type="OrthoDB" id="6725296at2759"/>
<feature type="coiled-coil region" evidence="1">
    <location>
        <begin position="480"/>
        <end position="507"/>
    </location>
</feature>
<feature type="compositionally biased region" description="Polar residues" evidence="2">
    <location>
        <begin position="710"/>
        <end position="720"/>
    </location>
</feature>
<dbReference type="InParanoid" id="A0A6J2YBR5"/>